<name>A0A6S8BNB7_9STRA</name>
<feature type="region of interest" description="Disordered" evidence="7">
    <location>
        <begin position="469"/>
        <end position="495"/>
    </location>
</feature>
<dbReference type="EMBL" id="HBIJ01008371">
    <property type="protein sequence ID" value="CAE0365178.1"/>
    <property type="molecule type" value="Transcribed_RNA"/>
</dbReference>
<evidence type="ECO:0000256" key="6">
    <source>
        <dbReference type="SAM" id="Coils"/>
    </source>
</evidence>
<dbReference type="InterPro" id="IPR004166">
    <property type="entry name" value="a-kinase_dom"/>
</dbReference>
<dbReference type="AlphaFoldDB" id="A0A6S8BNB7"/>
<dbReference type="Gene3D" id="3.30.200.20">
    <property type="entry name" value="Phosphorylase Kinase, domain 1"/>
    <property type="match status" value="1"/>
</dbReference>
<reference evidence="9" key="1">
    <citation type="submission" date="2021-01" db="EMBL/GenBank/DDBJ databases">
        <authorList>
            <person name="Corre E."/>
            <person name="Pelletier E."/>
            <person name="Niang G."/>
            <person name="Scheremetjew M."/>
            <person name="Finn R."/>
            <person name="Kale V."/>
            <person name="Holt S."/>
            <person name="Cochrane G."/>
            <person name="Meng A."/>
            <person name="Brown T."/>
            <person name="Cohen L."/>
        </authorList>
    </citation>
    <scope>NUCLEOTIDE SEQUENCE</scope>
    <source>
        <strain evidence="9">CCMP1510</strain>
    </source>
</reference>
<keyword evidence="4" id="KW-0418">Kinase</keyword>
<dbReference type="SUPFAM" id="SSF56112">
    <property type="entry name" value="Protein kinase-like (PK-like)"/>
    <property type="match status" value="1"/>
</dbReference>
<evidence type="ECO:0000256" key="2">
    <source>
        <dbReference type="ARBA" id="ARBA00022679"/>
    </source>
</evidence>
<accession>A0A6S8BNB7</accession>
<dbReference type="PANTHER" id="PTHR45992">
    <property type="entry name" value="EUKARYOTIC ELONGATION FACTOR 2 KINASE-RELATED"/>
    <property type="match status" value="1"/>
</dbReference>
<dbReference type="Gene3D" id="3.20.200.10">
    <property type="entry name" value="MHCK/EF2 kinase"/>
    <property type="match status" value="1"/>
</dbReference>
<dbReference type="InterPro" id="IPR051852">
    <property type="entry name" value="Alpha-type_PK"/>
</dbReference>
<proteinExistence type="predicted"/>
<dbReference type="PROSITE" id="PS51158">
    <property type="entry name" value="ALPHA_KINASE"/>
    <property type="match status" value="1"/>
</dbReference>
<dbReference type="SMART" id="SM00811">
    <property type="entry name" value="Alpha_kinase"/>
    <property type="match status" value="1"/>
</dbReference>
<feature type="domain" description="Alpha-type protein kinase" evidence="8">
    <location>
        <begin position="50"/>
        <end position="308"/>
    </location>
</feature>
<dbReference type="GO" id="GO:0004674">
    <property type="term" value="F:protein serine/threonine kinase activity"/>
    <property type="evidence" value="ECO:0007669"/>
    <property type="project" value="UniProtKB-KW"/>
</dbReference>
<evidence type="ECO:0000313" key="9">
    <source>
        <dbReference type="EMBL" id="CAE0365178.1"/>
    </source>
</evidence>
<evidence type="ECO:0000256" key="5">
    <source>
        <dbReference type="ARBA" id="ARBA00022840"/>
    </source>
</evidence>
<feature type="coiled-coil region" evidence="6">
    <location>
        <begin position="143"/>
        <end position="170"/>
    </location>
</feature>
<evidence type="ECO:0000259" key="8">
    <source>
        <dbReference type="PROSITE" id="PS51158"/>
    </source>
</evidence>
<evidence type="ECO:0000256" key="3">
    <source>
        <dbReference type="ARBA" id="ARBA00022741"/>
    </source>
</evidence>
<evidence type="ECO:0000256" key="1">
    <source>
        <dbReference type="ARBA" id="ARBA00022527"/>
    </source>
</evidence>
<evidence type="ECO:0000256" key="7">
    <source>
        <dbReference type="SAM" id="MobiDB-lite"/>
    </source>
</evidence>
<organism evidence="9">
    <name type="scientific">Aureoumbra lagunensis</name>
    <dbReference type="NCBI Taxonomy" id="44058"/>
    <lineage>
        <taxon>Eukaryota</taxon>
        <taxon>Sar</taxon>
        <taxon>Stramenopiles</taxon>
        <taxon>Ochrophyta</taxon>
        <taxon>Pelagophyceae</taxon>
        <taxon>Pelagomonadales</taxon>
        <taxon>Aureoumbra</taxon>
    </lineage>
</organism>
<dbReference type="InterPro" id="IPR011009">
    <property type="entry name" value="Kinase-like_dom_sf"/>
</dbReference>
<dbReference type="GO" id="GO:0005524">
    <property type="term" value="F:ATP binding"/>
    <property type="evidence" value="ECO:0007669"/>
    <property type="project" value="UniProtKB-KW"/>
</dbReference>
<keyword evidence="6" id="KW-0175">Coiled coil</keyword>
<gene>
    <name evidence="9" type="ORF">ALAG00032_LOCUS5920</name>
    <name evidence="10" type="ORF">ALAG00032_LOCUS5921</name>
</gene>
<evidence type="ECO:0000256" key="4">
    <source>
        <dbReference type="ARBA" id="ARBA00022777"/>
    </source>
</evidence>
<sequence length="523" mass="59744">MEQESSTTMNDDERKRLRIRALWKKTARMAREQLFETDPMINVYLEDSPSERVERWRWINNDWVVDIATLKVSKEPFAQGSMRICWYAKKMSSRVTQRHIKENSKHASWLYQRNYVLKTYKKNKAKGGGDRLREMLEEDVITQAEAKAMAEKYNQKLRQLLNENKFDRRSPKPMKYKCIDMLEPCLVIFIDRPHQPAFFMEAYIAGNFQKWNDNAGYVSGLFDKHVDKPINDWRATPQAFSHFSFFFSQGERIIVDLQGVGDLFTDPQIHTFNGTGFGLGNGGLRGIALFFATHSCNRICKCMELPQVFRLGQLSDPRHGDENQLTLNSLDNIHLSLLATLEKALDDAGEHFDLAFSQHALSSNTCTSDNTAVIFAQIFSPSLYRALQTIISHFTTSSHKNSSSCFLARYVHKTLGFIFLHGNDPILHFTSASSALFHLAAAALGTEPTAQHFIKSIIHHFNAHNNETRHNFLPRDSSDDDTDEHDDLPQAKRPRRLANVATRAAAAAVLAFAVRNISSLLLR</sequence>
<dbReference type="GO" id="GO:0031037">
    <property type="term" value="P:myosin II filament disassembly"/>
    <property type="evidence" value="ECO:0007669"/>
    <property type="project" value="TreeGrafter"/>
</dbReference>
<protein>
    <recommendedName>
        <fullName evidence="8">Alpha-type protein kinase domain-containing protein</fullName>
    </recommendedName>
</protein>
<dbReference type="Pfam" id="PF02816">
    <property type="entry name" value="Alpha_kinase"/>
    <property type="match status" value="1"/>
</dbReference>
<dbReference type="GO" id="GO:1903013">
    <property type="term" value="P:response to differentiation-inducing factor 1"/>
    <property type="evidence" value="ECO:0007669"/>
    <property type="project" value="TreeGrafter"/>
</dbReference>
<dbReference type="PANTHER" id="PTHR45992:SF2">
    <property type="entry name" value="EUKARYOTIC ELONGATION FACTOR 2 KINASE"/>
    <property type="match status" value="1"/>
</dbReference>
<keyword evidence="2" id="KW-0808">Transferase</keyword>
<keyword evidence="3" id="KW-0547">Nucleotide-binding</keyword>
<keyword evidence="1" id="KW-0723">Serine/threonine-protein kinase</keyword>
<keyword evidence="5" id="KW-0067">ATP-binding</keyword>
<evidence type="ECO:0000313" key="10">
    <source>
        <dbReference type="EMBL" id="CAE0365179.1"/>
    </source>
</evidence>
<dbReference type="EMBL" id="HBIJ01008372">
    <property type="protein sequence ID" value="CAE0365179.1"/>
    <property type="molecule type" value="Transcribed_RNA"/>
</dbReference>